<proteinExistence type="predicted"/>
<dbReference type="RefSeq" id="WP_163466431.1">
    <property type="nucleotide sequence ID" value="NZ_JAAAMG010000049.1"/>
</dbReference>
<keyword evidence="3" id="KW-1185">Reference proteome</keyword>
<gene>
    <name evidence="2" type="ORF">GTK09_26740</name>
</gene>
<dbReference type="InterPro" id="IPR003115">
    <property type="entry name" value="ParB_N"/>
</dbReference>
<dbReference type="SUPFAM" id="SSF110849">
    <property type="entry name" value="ParB/Sulfiredoxin"/>
    <property type="match status" value="1"/>
</dbReference>
<dbReference type="InterPro" id="IPR036086">
    <property type="entry name" value="ParB/Sulfiredoxin_sf"/>
</dbReference>
<organism evidence="2 3">
    <name type="scientific">Jiella pacifica</name>
    <dbReference type="NCBI Taxonomy" id="2696469"/>
    <lineage>
        <taxon>Bacteria</taxon>
        <taxon>Pseudomonadati</taxon>
        <taxon>Pseudomonadota</taxon>
        <taxon>Alphaproteobacteria</taxon>
        <taxon>Hyphomicrobiales</taxon>
        <taxon>Aurantimonadaceae</taxon>
        <taxon>Jiella</taxon>
    </lineage>
</organism>
<name>A0A6N9T965_9HYPH</name>
<dbReference type="Pfam" id="PF02195">
    <property type="entry name" value="ParB_N"/>
    <property type="match status" value="1"/>
</dbReference>
<protein>
    <submittedName>
        <fullName evidence="2">ParB N-terminal domain-containing protein</fullName>
    </submittedName>
</protein>
<reference evidence="2 3" key="1">
    <citation type="submission" date="2020-01" db="EMBL/GenBank/DDBJ databases">
        <title>Jiella pacifica sp. nov.</title>
        <authorList>
            <person name="Xue Z."/>
            <person name="Zhu S."/>
            <person name="Chen J."/>
            <person name="Yang J."/>
        </authorList>
    </citation>
    <scope>NUCLEOTIDE SEQUENCE [LARGE SCALE GENOMIC DNA]</scope>
    <source>
        <strain evidence="2 3">40Bstr34</strain>
    </source>
</reference>
<dbReference type="Gene3D" id="3.90.1530.10">
    <property type="entry name" value="Conserved hypothetical protein from pyrococcus furiosus pfu- 392566-001, ParB domain"/>
    <property type="match status" value="1"/>
</dbReference>
<evidence type="ECO:0000259" key="1">
    <source>
        <dbReference type="Pfam" id="PF02195"/>
    </source>
</evidence>
<dbReference type="AlphaFoldDB" id="A0A6N9T965"/>
<evidence type="ECO:0000313" key="2">
    <source>
        <dbReference type="EMBL" id="NDW07984.1"/>
    </source>
</evidence>
<accession>A0A6N9T965</accession>
<feature type="domain" description="ParB-like N-terminal" evidence="1">
    <location>
        <begin position="13"/>
        <end position="95"/>
    </location>
</feature>
<sequence>MVTGSSPVTATLRLDKLVRDEQFRMRSKLNLEHVQSYEDSYRAGETVPLVIVAQVGGIFILVDGWHRIEALERLDVREIEAKIYKTTRDVALWMAGMAALKQGTPLSSRELRKVFRAYVEAGKHVLPEGKIKSYREMSADLGKPIGTIHAWMRKDFPIVAASISDVASGKLQDGPSGRAHQHSHLTSARKSLQQLHSSFQAMIDADDRRVIIEELEKALSAMRECRR</sequence>
<dbReference type="EMBL" id="JAAAMG010000049">
    <property type="protein sequence ID" value="NDW07984.1"/>
    <property type="molecule type" value="Genomic_DNA"/>
</dbReference>
<comment type="caution">
    <text evidence="2">The sequence shown here is derived from an EMBL/GenBank/DDBJ whole genome shotgun (WGS) entry which is preliminary data.</text>
</comment>
<evidence type="ECO:0000313" key="3">
    <source>
        <dbReference type="Proteomes" id="UP000469011"/>
    </source>
</evidence>
<dbReference type="Proteomes" id="UP000469011">
    <property type="component" value="Unassembled WGS sequence"/>
</dbReference>